<gene>
    <name evidence="2" type="ORF">WJU16_19870</name>
</gene>
<protein>
    <submittedName>
        <fullName evidence="2">DinB family protein</fullName>
    </submittedName>
</protein>
<evidence type="ECO:0000259" key="1">
    <source>
        <dbReference type="Pfam" id="PF12867"/>
    </source>
</evidence>
<dbReference type="SUPFAM" id="SSF109854">
    <property type="entry name" value="DinB/YfiT-like putative metalloenzymes"/>
    <property type="match status" value="1"/>
</dbReference>
<dbReference type="Pfam" id="PF12867">
    <property type="entry name" value="DinB_2"/>
    <property type="match status" value="1"/>
</dbReference>
<name>A0ABZ2YLF5_9BACT</name>
<organism evidence="2 3">
    <name type="scientific">Chitinophaga pollutisoli</name>
    <dbReference type="NCBI Taxonomy" id="3133966"/>
    <lineage>
        <taxon>Bacteria</taxon>
        <taxon>Pseudomonadati</taxon>
        <taxon>Bacteroidota</taxon>
        <taxon>Chitinophagia</taxon>
        <taxon>Chitinophagales</taxon>
        <taxon>Chitinophagaceae</taxon>
        <taxon>Chitinophaga</taxon>
    </lineage>
</organism>
<feature type="domain" description="DinB-like" evidence="1">
    <location>
        <begin position="28"/>
        <end position="163"/>
    </location>
</feature>
<proteinExistence type="predicted"/>
<dbReference type="InterPro" id="IPR024775">
    <property type="entry name" value="DinB-like"/>
</dbReference>
<evidence type="ECO:0000313" key="2">
    <source>
        <dbReference type="EMBL" id="WZN40229.1"/>
    </source>
</evidence>
<evidence type="ECO:0000313" key="3">
    <source>
        <dbReference type="Proteomes" id="UP001485459"/>
    </source>
</evidence>
<accession>A0ABZ2YLF5</accession>
<dbReference type="RefSeq" id="WP_341835155.1">
    <property type="nucleotide sequence ID" value="NZ_CP149822.1"/>
</dbReference>
<sequence>MSRPANTEYAAFYETYVRKVSEDDLTAAFRKHTANLLTFLTTVPAQRRDYAYAPGKWTIKQVLQHMIDAERVFAYRALNFARKDPNALPGFDENEFAEVARVDHREWNDMVEEFQFVRNASDLFFRSLNEEELARTGVASGKPVSVRALGFIMIGHAIHHTEVVKERYL</sequence>
<reference evidence="3" key="1">
    <citation type="submission" date="2024-03" db="EMBL/GenBank/DDBJ databases">
        <title>Chitinophaga horti sp. nov., isolated from garden soil.</title>
        <authorList>
            <person name="Lee D.S."/>
            <person name="Han D.M."/>
            <person name="Baek J.H."/>
            <person name="Choi D.G."/>
            <person name="Jeon J.H."/>
            <person name="Jeon C.O."/>
        </authorList>
    </citation>
    <scope>NUCLEOTIDE SEQUENCE [LARGE SCALE GENOMIC DNA]</scope>
    <source>
        <strain evidence="3">GPA1</strain>
    </source>
</reference>
<dbReference type="EMBL" id="CP149822">
    <property type="protein sequence ID" value="WZN40229.1"/>
    <property type="molecule type" value="Genomic_DNA"/>
</dbReference>
<dbReference type="Proteomes" id="UP001485459">
    <property type="component" value="Chromosome"/>
</dbReference>
<dbReference type="InterPro" id="IPR034660">
    <property type="entry name" value="DinB/YfiT-like"/>
</dbReference>
<dbReference type="Gene3D" id="1.20.120.450">
    <property type="entry name" value="dinb family like domain"/>
    <property type="match status" value="1"/>
</dbReference>
<keyword evidence="3" id="KW-1185">Reference proteome</keyword>